<reference evidence="6" key="2">
    <citation type="submission" date="2025-08" db="UniProtKB">
        <authorList>
            <consortium name="Ensembl"/>
        </authorList>
    </citation>
    <scope>IDENTIFICATION</scope>
</reference>
<feature type="signal peptide" evidence="4">
    <location>
        <begin position="1"/>
        <end position="20"/>
    </location>
</feature>
<evidence type="ECO:0000256" key="3">
    <source>
        <dbReference type="PROSITE-ProRule" id="PRU00196"/>
    </source>
</evidence>
<dbReference type="OMA" id="CDLNIAV"/>
<dbReference type="InterPro" id="IPR051481">
    <property type="entry name" value="BTB-POZ/Galectin-3-binding"/>
</dbReference>
<sequence length="563" mass="63203">MKENNLLFCIFLLSISVSAGQEEGFIRLAGGQDSSEGRVEIFYKGAWGTVCDDSWDMNDAQVVCRQLRFPGAREALQSAAFGSGEGNIWMDDLECSGTEVQLLHCSFPGFGVHNCGHGEDAGVRCENGPEPNNRDLRQEYDLDHNASISDQLGELFDSGHDCDLNIAVVEDNSNTVETICAHSLILSLDSNLKTSQPNFSRLSIDVTPGCSQHATTFVRYFYTRKMKITLSSSCCILNMASNWGVKEIQNEAQHLFRLFLTEDAMFQNQNFFYEYVVRTGDEALQEVCLRFLAWNCEALIRSPVWTNLPFNLVKALLSRSDLVVRNETVILRGLERWAAAQENTTVPEALLKLIRFPMISVEDLYTLDGSQYHGSKLQGFQFNALPFRTLLSDLTENPHFYTSRIYTGSPWSFTFSSQDITSYKTSGLYRLQGQNTNSLTSKFQTPVHNSAYFAFHSMSWKARVYISDQDCSSESVSCSSLPAVSLKIQEKNNALPSETEGHIRYSNRLVVMCEGRYVFHVGEFNGVDGESLLFVPGSAEQVYPCHSNLFSYQVVVRPQYSTG</sequence>
<dbReference type="Ensembl" id="ENSATET00000003619.3">
    <property type="protein sequence ID" value="ENSATEP00000003588.1"/>
    <property type="gene ID" value="ENSATEG00000002530.3"/>
</dbReference>
<dbReference type="InterPro" id="IPR011705">
    <property type="entry name" value="BACK"/>
</dbReference>
<accession>A0A3Q1HF98</accession>
<feature type="domain" description="SRCR" evidence="5">
    <location>
        <begin position="26"/>
        <end position="126"/>
    </location>
</feature>
<dbReference type="RefSeq" id="XP_026201712.1">
    <property type="nucleotide sequence ID" value="XM_026345927.1"/>
</dbReference>
<keyword evidence="7" id="KW-1185">Reference proteome</keyword>
<evidence type="ECO:0000313" key="7">
    <source>
        <dbReference type="Proteomes" id="UP000265040"/>
    </source>
</evidence>
<evidence type="ECO:0000256" key="2">
    <source>
        <dbReference type="ARBA" id="ARBA00023180"/>
    </source>
</evidence>
<dbReference type="InterPro" id="IPR011333">
    <property type="entry name" value="SKP1/BTB/POZ_sf"/>
</dbReference>
<reference evidence="6" key="3">
    <citation type="submission" date="2025-09" db="UniProtKB">
        <authorList>
            <consortium name="Ensembl"/>
        </authorList>
    </citation>
    <scope>IDENTIFICATION</scope>
</reference>
<reference evidence="6" key="1">
    <citation type="submission" date="2021-04" db="EMBL/GenBank/DDBJ databases">
        <authorList>
            <consortium name="Wellcome Sanger Institute Data Sharing"/>
        </authorList>
    </citation>
    <scope>NUCLEOTIDE SEQUENCE [LARGE SCALE GENOMIC DNA]</scope>
</reference>
<dbReference type="FunFam" id="3.10.250.10:FF:000011">
    <property type="entry name" value="Scavenger receptor class A member 5"/>
    <property type="match status" value="1"/>
</dbReference>
<dbReference type="GeneTree" id="ENSGT00940000164412"/>
<proteinExistence type="predicted"/>
<dbReference type="Gene3D" id="1.25.40.420">
    <property type="match status" value="1"/>
</dbReference>
<dbReference type="GeneID" id="113152588"/>
<dbReference type="SUPFAM" id="SSF56487">
    <property type="entry name" value="SRCR-like"/>
    <property type="match status" value="1"/>
</dbReference>
<dbReference type="STRING" id="64144.ENSATEP00000003588"/>
<organism evidence="6 7">
    <name type="scientific">Anabas testudineus</name>
    <name type="common">Climbing perch</name>
    <name type="synonym">Anthias testudineus</name>
    <dbReference type="NCBI Taxonomy" id="64144"/>
    <lineage>
        <taxon>Eukaryota</taxon>
        <taxon>Metazoa</taxon>
        <taxon>Chordata</taxon>
        <taxon>Craniata</taxon>
        <taxon>Vertebrata</taxon>
        <taxon>Euteleostomi</taxon>
        <taxon>Actinopterygii</taxon>
        <taxon>Neopterygii</taxon>
        <taxon>Teleostei</taxon>
        <taxon>Neoteleostei</taxon>
        <taxon>Acanthomorphata</taxon>
        <taxon>Anabantaria</taxon>
        <taxon>Anabantiformes</taxon>
        <taxon>Anabantoidei</taxon>
        <taxon>Anabantidae</taxon>
        <taxon>Anabas</taxon>
    </lineage>
</organism>
<dbReference type="PRINTS" id="PR00258">
    <property type="entry name" value="SPERACTRCPTR"/>
</dbReference>
<dbReference type="InParanoid" id="A0A3Q1HF98"/>
<feature type="disulfide bond" evidence="3">
    <location>
        <begin position="64"/>
        <end position="125"/>
    </location>
</feature>
<keyword evidence="4" id="KW-0732">Signal</keyword>
<dbReference type="Gene3D" id="3.10.250.10">
    <property type="entry name" value="SRCR-like domain"/>
    <property type="match status" value="1"/>
</dbReference>
<dbReference type="InterPro" id="IPR001190">
    <property type="entry name" value="SRCR"/>
</dbReference>
<protein>
    <recommendedName>
        <fullName evidence="5">SRCR domain-containing protein</fullName>
    </recommendedName>
</protein>
<keyword evidence="1 3" id="KW-1015">Disulfide bond</keyword>
<evidence type="ECO:0000256" key="1">
    <source>
        <dbReference type="ARBA" id="ARBA00023157"/>
    </source>
</evidence>
<dbReference type="SMART" id="SM00875">
    <property type="entry name" value="BACK"/>
    <property type="match status" value="1"/>
</dbReference>
<dbReference type="Gene3D" id="3.30.710.10">
    <property type="entry name" value="Potassium Channel Kv1.1, Chain A"/>
    <property type="match status" value="1"/>
</dbReference>
<dbReference type="Proteomes" id="UP000265040">
    <property type="component" value="Chromosome 4"/>
</dbReference>
<dbReference type="Pfam" id="PF00530">
    <property type="entry name" value="SRCR"/>
    <property type="match status" value="1"/>
</dbReference>
<evidence type="ECO:0000313" key="6">
    <source>
        <dbReference type="Ensembl" id="ENSATEP00000003588.1"/>
    </source>
</evidence>
<name>A0A3Q1HF98_ANATE</name>
<dbReference type="InterPro" id="IPR036772">
    <property type="entry name" value="SRCR-like_dom_sf"/>
</dbReference>
<feature type="disulfide bond" evidence="3">
    <location>
        <begin position="95"/>
        <end position="105"/>
    </location>
</feature>
<dbReference type="AlphaFoldDB" id="A0A3Q1HF98"/>
<dbReference type="OrthoDB" id="25028at2759"/>
<dbReference type="GO" id="GO:0016020">
    <property type="term" value="C:membrane"/>
    <property type="evidence" value="ECO:0007669"/>
    <property type="project" value="InterPro"/>
</dbReference>
<feature type="disulfide bond" evidence="3">
    <location>
        <begin position="51"/>
        <end position="115"/>
    </location>
</feature>
<evidence type="ECO:0000259" key="5">
    <source>
        <dbReference type="PROSITE" id="PS50287"/>
    </source>
</evidence>
<dbReference type="PANTHER" id="PTHR24410">
    <property type="entry name" value="HL07962P-RELATED"/>
    <property type="match status" value="1"/>
</dbReference>
<dbReference type="PANTHER" id="PTHR24410:SF16">
    <property type="entry name" value="GALECTIN-3-BINDING PROTEIN"/>
    <property type="match status" value="1"/>
</dbReference>
<keyword evidence="2" id="KW-0325">Glycoprotein</keyword>
<evidence type="ECO:0000256" key="4">
    <source>
        <dbReference type="SAM" id="SignalP"/>
    </source>
</evidence>
<dbReference type="SMART" id="SM00202">
    <property type="entry name" value="SR"/>
    <property type="match status" value="1"/>
</dbReference>
<dbReference type="Pfam" id="PF07707">
    <property type="entry name" value="BACK"/>
    <property type="match status" value="1"/>
</dbReference>
<dbReference type="SUPFAM" id="SSF54695">
    <property type="entry name" value="POZ domain"/>
    <property type="match status" value="1"/>
</dbReference>
<feature type="chain" id="PRO_5018752095" description="SRCR domain-containing protein" evidence="4">
    <location>
        <begin position="21"/>
        <end position="563"/>
    </location>
</feature>
<dbReference type="PROSITE" id="PS50287">
    <property type="entry name" value="SRCR_2"/>
    <property type="match status" value="1"/>
</dbReference>